<dbReference type="InterPro" id="IPR003959">
    <property type="entry name" value="ATPase_AAA_core"/>
</dbReference>
<dbReference type="Gene3D" id="3.40.50.300">
    <property type="entry name" value="P-loop containing nucleotide triphosphate hydrolases"/>
    <property type="match status" value="1"/>
</dbReference>
<dbReference type="Proteomes" id="UP000002654">
    <property type="component" value="Chromosome"/>
</dbReference>
<dbReference type="Pfam" id="PF13304">
    <property type="entry name" value="AAA_21"/>
    <property type="match status" value="1"/>
</dbReference>
<protein>
    <submittedName>
        <fullName evidence="2">Predicted ATPase</fullName>
    </submittedName>
</protein>
<dbReference type="PaxDb" id="768679-TTX_0372"/>
<dbReference type="PATRIC" id="fig|768679.9.peg.389"/>
<reference evidence="2 3" key="1">
    <citation type="journal article" date="2011" name="PLoS ONE">
        <title>The complete genome sequence of Thermoproteus tenax: a physiologically versatile member of the Crenarchaeota.</title>
        <authorList>
            <person name="Siebers B."/>
            <person name="Zaparty M."/>
            <person name="Raddatz G."/>
            <person name="Tjaden B."/>
            <person name="Albers S.V."/>
            <person name="Bell S.D."/>
            <person name="Blombach F."/>
            <person name="Kletzin A."/>
            <person name="Kyrpides N."/>
            <person name="Lanz C."/>
            <person name="Plagens A."/>
            <person name="Rampp M."/>
            <person name="Rosinus A."/>
            <person name="von Jan M."/>
            <person name="Makarova K.S."/>
            <person name="Klenk H.P."/>
            <person name="Schuster S.C."/>
            <person name="Hensel R."/>
        </authorList>
    </citation>
    <scope>NUCLEOTIDE SEQUENCE [LARGE SCALE GENOMIC DNA]</scope>
    <source>
        <strain evidence="3">ATCC 35583 / DSM 2078 / JCM 9277 / NBRC 100435 / Kra 1</strain>
    </source>
</reference>
<feature type="domain" description="ATPase AAA-type core" evidence="1">
    <location>
        <begin position="221"/>
        <end position="306"/>
    </location>
</feature>
<dbReference type="InterPro" id="IPR051396">
    <property type="entry name" value="Bact_Antivir_Def_Nuclease"/>
</dbReference>
<dbReference type="RefSeq" id="WP_014126302.1">
    <property type="nucleotide sequence ID" value="NC_016070.1"/>
</dbReference>
<name>G4RNA1_THETK</name>
<organism evidence="2 3">
    <name type="scientific">Thermoproteus tenax (strain ATCC 35583 / DSM 2078 / JCM 9277 / NBRC 100435 / Kra 1)</name>
    <dbReference type="NCBI Taxonomy" id="768679"/>
    <lineage>
        <taxon>Archaea</taxon>
        <taxon>Thermoproteota</taxon>
        <taxon>Thermoprotei</taxon>
        <taxon>Thermoproteales</taxon>
        <taxon>Thermoproteaceae</taxon>
        <taxon>Thermoproteus</taxon>
    </lineage>
</organism>
<evidence type="ECO:0000313" key="2">
    <source>
        <dbReference type="EMBL" id="CCC81045.1"/>
    </source>
</evidence>
<dbReference type="eggNOG" id="arCOG03239">
    <property type="taxonomic scope" value="Archaea"/>
</dbReference>
<accession>G4RNA1</accession>
<keyword evidence="3" id="KW-1185">Reference proteome</keyword>
<proteinExistence type="predicted"/>
<evidence type="ECO:0000313" key="3">
    <source>
        <dbReference type="Proteomes" id="UP000002654"/>
    </source>
</evidence>
<dbReference type="STRING" id="768679.TTX_0372"/>
<dbReference type="PANTHER" id="PTHR43581">
    <property type="entry name" value="ATP/GTP PHOSPHATASE"/>
    <property type="match status" value="1"/>
</dbReference>
<dbReference type="SUPFAM" id="SSF52540">
    <property type="entry name" value="P-loop containing nucleoside triphosphate hydrolases"/>
    <property type="match status" value="1"/>
</dbReference>
<dbReference type="EMBL" id="FN869859">
    <property type="protein sequence ID" value="CCC81045.1"/>
    <property type="molecule type" value="Genomic_DNA"/>
</dbReference>
<dbReference type="KEGG" id="ttn:TTX_0372"/>
<sequence>MRVAIRDFKSVAYAELEIAPLTVLIGPPAGGKSNILDALAVLGYPARLLRLNEEYGGRANSLEPLEWIARFTEPRALFRNYDLTKTPTIEMPKYSVSIHYRQGLRLQVKAGDATAEIDMKYLTAGGDLASFQDILVETRLYGYDRYGLSATGCRQGHCGFYDYLTTQGRVIPHNILSDLGWNIRRVIRYTPDVVREINETLAERLGEKIELKVSKEGAIAVYDYDYEVTSPSVSEDLYRLVYYLAALRSAASYAKLYGLEGRLVVALEEPEAHLFPFLLDLLADHIAQAASTIHVVLAAHNPLLLSALWDRVAGVKTYYIHRDKHGATTAEIDIRKMAQDLATAEDVMLTSAAEILAKYAKSPATPNATPTAA</sequence>
<dbReference type="GeneID" id="11263380"/>
<dbReference type="InterPro" id="IPR027417">
    <property type="entry name" value="P-loop_NTPase"/>
</dbReference>
<dbReference type="HOGENOM" id="CLU_052977_0_0_2"/>
<evidence type="ECO:0000259" key="1">
    <source>
        <dbReference type="Pfam" id="PF13304"/>
    </source>
</evidence>
<dbReference type="OrthoDB" id="25344at2157"/>
<dbReference type="PANTHER" id="PTHR43581:SF4">
    <property type="entry name" value="ATP_GTP PHOSPHATASE"/>
    <property type="match status" value="1"/>
</dbReference>
<gene>
    <name evidence="2" type="ordered locus">TTX_0372</name>
</gene>
<dbReference type="AlphaFoldDB" id="G4RNA1"/>